<reference evidence="3" key="2">
    <citation type="submission" date="2019-06" db="EMBL/GenBank/DDBJ databases">
        <title>Co-occurence of chitin degradation, pigmentation and bioactivity in marine Pseudoalteromonas.</title>
        <authorList>
            <person name="Sonnenschein E.C."/>
            <person name="Bech P.K."/>
        </authorList>
    </citation>
    <scope>NUCLEOTIDE SEQUENCE [LARGE SCALE GENOMIC DNA]</scope>
    <source>
        <strain evidence="3">S1189</strain>
    </source>
</reference>
<accession>A0A5S3YMU9</accession>
<sequence>MLFHILIVYFLHKQFVLPIPPKSQPTMKTYLVIEEPKTKVEPEAKVEPKQAEQAEQADENAVAEQTQVTSQAAVVQTEMIEAHQATEEIQVHDKNKNNLEKPRIDPFKALDNIRSGEHDYYSSPQSNNTAQSVGRFGNGRISTPKTHKEARESKDMPKMVYEGPTYRVFQKGAYCFKHNQIDPNNRSIDSSLPTTWRGLPYKCDKDKIEKAFDAAMEKWLPKKR</sequence>
<evidence type="ECO:0000313" key="2">
    <source>
        <dbReference type="EMBL" id="TMP77416.1"/>
    </source>
</evidence>
<reference evidence="2 3" key="1">
    <citation type="submission" date="2017-12" db="EMBL/GenBank/DDBJ databases">
        <authorList>
            <person name="Paulsen S."/>
            <person name="Gram L.K."/>
        </authorList>
    </citation>
    <scope>NUCLEOTIDE SEQUENCE [LARGE SCALE GENOMIC DNA]</scope>
    <source>
        <strain evidence="2 3">S1189</strain>
    </source>
</reference>
<organism evidence="2 3">
    <name type="scientific">Pseudoalteromonas phenolica</name>
    <dbReference type="NCBI Taxonomy" id="161398"/>
    <lineage>
        <taxon>Bacteria</taxon>
        <taxon>Pseudomonadati</taxon>
        <taxon>Pseudomonadota</taxon>
        <taxon>Gammaproteobacteria</taxon>
        <taxon>Alteromonadales</taxon>
        <taxon>Pseudoalteromonadaceae</taxon>
        <taxon>Pseudoalteromonas</taxon>
    </lineage>
</organism>
<evidence type="ECO:0000313" key="3">
    <source>
        <dbReference type="Proteomes" id="UP000307362"/>
    </source>
</evidence>
<dbReference type="Proteomes" id="UP000307362">
    <property type="component" value="Unassembled WGS sequence"/>
</dbReference>
<feature type="region of interest" description="Disordered" evidence="1">
    <location>
        <begin position="116"/>
        <end position="154"/>
    </location>
</feature>
<gene>
    <name evidence="2" type="ORF">CWB73_19975</name>
</gene>
<proteinExistence type="predicted"/>
<comment type="caution">
    <text evidence="2">The sequence shown here is derived from an EMBL/GenBank/DDBJ whole genome shotgun (WGS) entry which is preliminary data.</text>
</comment>
<feature type="compositionally biased region" description="Basic and acidic residues" evidence="1">
    <location>
        <begin position="40"/>
        <end position="52"/>
    </location>
</feature>
<feature type="compositionally biased region" description="Polar residues" evidence="1">
    <location>
        <begin position="122"/>
        <end position="132"/>
    </location>
</feature>
<dbReference type="EMBL" id="PNCM01000067">
    <property type="protein sequence ID" value="TMP77416.1"/>
    <property type="molecule type" value="Genomic_DNA"/>
</dbReference>
<feature type="region of interest" description="Disordered" evidence="1">
    <location>
        <begin position="40"/>
        <end position="59"/>
    </location>
</feature>
<name>A0A5S3YMU9_9GAMM</name>
<evidence type="ECO:0000256" key="1">
    <source>
        <dbReference type="SAM" id="MobiDB-lite"/>
    </source>
</evidence>
<dbReference type="AlphaFoldDB" id="A0A5S3YMU9"/>
<protein>
    <submittedName>
        <fullName evidence="2">Uncharacterized protein</fullName>
    </submittedName>
</protein>